<dbReference type="GO" id="GO:0003700">
    <property type="term" value="F:DNA-binding transcription factor activity"/>
    <property type="evidence" value="ECO:0007669"/>
    <property type="project" value="InterPro"/>
</dbReference>
<comment type="similarity">
    <text evidence="1">Belongs to the LysR transcriptional regulatory family.</text>
</comment>
<organism evidence="6 7">
    <name type="scientific">Eubacterium ramulus</name>
    <dbReference type="NCBI Taxonomy" id="39490"/>
    <lineage>
        <taxon>Bacteria</taxon>
        <taxon>Bacillati</taxon>
        <taxon>Bacillota</taxon>
        <taxon>Clostridia</taxon>
        <taxon>Eubacteriales</taxon>
        <taxon>Eubacteriaceae</taxon>
        <taxon>Eubacterium</taxon>
    </lineage>
</organism>
<dbReference type="GO" id="GO:0032993">
    <property type="term" value="C:protein-DNA complex"/>
    <property type="evidence" value="ECO:0007669"/>
    <property type="project" value="TreeGrafter"/>
</dbReference>
<dbReference type="PRINTS" id="PR00039">
    <property type="entry name" value="HTHLYSR"/>
</dbReference>
<reference evidence="6 7" key="1">
    <citation type="journal article" date="2019" name="Nat. Med.">
        <title>A library of human gut bacterial isolates paired with longitudinal multiomics data enables mechanistic microbiome research.</title>
        <authorList>
            <person name="Poyet M."/>
            <person name="Groussin M."/>
            <person name="Gibbons S.M."/>
            <person name="Avila-Pacheco J."/>
            <person name="Jiang X."/>
            <person name="Kearney S.M."/>
            <person name="Perrotta A.R."/>
            <person name="Berdy B."/>
            <person name="Zhao S."/>
            <person name="Lieberman T.D."/>
            <person name="Swanson P.K."/>
            <person name="Smith M."/>
            <person name="Roesemann S."/>
            <person name="Alexander J.E."/>
            <person name="Rich S.A."/>
            <person name="Livny J."/>
            <person name="Vlamakis H."/>
            <person name="Clish C."/>
            <person name="Bullock K."/>
            <person name="Deik A."/>
            <person name="Scott J."/>
            <person name="Pierce K.A."/>
            <person name="Xavier R.J."/>
            <person name="Alm E.J."/>
        </authorList>
    </citation>
    <scope>NUCLEOTIDE SEQUENCE [LARGE SCALE GENOMIC DNA]</scope>
    <source>
        <strain evidence="6 7">BIOML-A3</strain>
    </source>
</reference>
<evidence type="ECO:0000256" key="3">
    <source>
        <dbReference type="ARBA" id="ARBA00023125"/>
    </source>
</evidence>
<dbReference type="PANTHER" id="PTHR30346:SF28">
    <property type="entry name" value="HTH-TYPE TRANSCRIPTIONAL REGULATOR CYNR"/>
    <property type="match status" value="1"/>
</dbReference>
<dbReference type="PROSITE" id="PS50931">
    <property type="entry name" value="HTH_LYSR"/>
    <property type="match status" value="1"/>
</dbReference>
<evidence type="ECO:0000313" key="6">
    <source>
        <dbReference type="EMBL" id="MSD15349.1"/>
    </source>
</evidence>
<evidence type="ECO:0000256" key="4">
    <source>
        <dbReference type="ARBA" id="ARBA00023163"/>
    </source>
</evidence>
<keyword evidence="3" id="KW-0238">DNA-binding</keyword>
<protein>
    <submittedName>
        <fullName evidence="6">LysR family transcriptional regulator</fullName>
    </submittedName>
</protein>
<dbReference type="GO" id="GO:0003677">
    <property type="term" value="F:DNA binding"/>
    <property type="evidence" value="ECO:0007669"/>
    <property type="project" value="UniProtKB-KW"/>
</dbReference>
<dbReference type="RefSeq" id="WP_022035025.1">
    <property type="nucleotide sequence ID" value="NZ_JBAMSF010000019.1"/>
</dbReference>
<evidence type="ECO:0000256" key="1">
    <source>
        <dbReference type="ARBA" id="ARBA00009437"/>
    </source>
</evidence>
<feature type="domain" description="HTH lysR-type" evidence="5">
    <location>
        <begin position="9"/>
        <end position="66"/>
    </location>
</feature>
<dbReference type="Pfam" id="PF03466">
    <property type="entry name" value="LysR_substrate"/>
    <property type="match status" value="1"/>
</dbReference>
<dbReference type="InterPro" id="IPR036388">
    <property type="entry name" value="WH-like_DNA-bd_sf"/>
</dbReference>
<dbReference type="Gene3D" id="3.40.190.10">
    <property type="entry name" value="Periplasmic binding protein-like II"/>
    <property type="match status" value="2"/>
</dbReference>
<name>A0A844DYK3_EUBRA</name>
<accession>A0A844DYK3</accession>
<keyword evidence="2" id="KW-0805">Transcription regulation</keyword>
<gene>
    <name evidence="6" type="ORF">GKE72_04550</name>
</gene>
<dbReference type="InterPro" id="IPR000847">
    <property type="entry name" value="LysR_HTH_N"/>
</dbReference>
<comment type="caution">
    <text evidence="6">The sequence shown here is derived from an EMBL/GenBank/DDBJ whole genome shotgun (WGS) entry which is preliminary data.</text>
</comment>
<evidence type="ECO:0000259" key="5">
    <source>
        <dbReference type="PROSITE" id="PS50931"/>
    </source>
</evidence>
<dbReference type="InterPro" id="IPR036390">
    <property type="entry name" value="WH_DNA-bd_sf"/>
</dbReference>
<dbReference type="PANTHER" id="PTHR30346">
    <property type="entry name" value="TRANSCRIPTIONAL DUAL REGULATOR HCAR-RELATED"/>
    <property type="match status" value="1"/>
</dbReference>
<keyword evidence="4" id="KW-0804">Transcription</keyword>
<dbReference type="AlphaFoldDB" id="A0A844DYK3"/>
<evidence type="ECO:0000256" key="2">
    <source>
        <dbReference type="ARBA" id="ARBA00023015"/>
    </source>
</evidence>
<proteinExistence type="inferred from homology"/>
<dbReference type="InterPro" id="IPR005119">
    <property type="entry name" value="LysR_subst-bd"/>
</dbReference>
<dbReference type="SUPFAM" id="SSF46785">
    <property type="entry name" value="Winged helix' DNA-binding domain"/>
    <property type="match status" value="1"/>
</dbReference>
<dbReference type="FunFam" id="1.10.10.10:FF:000001">
    <property type="entry name" value="LysR family transcriptional regulator"/>
    <property type="match status" value="1"/>
</dbReference>
<dbReference type="Gene3D" id="1.10.10.10">
    <property type="entry name" value="Winged helix-like DNA-binding domain superfamily/Winged helix DNA-binding domain"/>
    <property type="match status" value="1"/>
</dbReference>
<dbReference type="Pfam" id="PF00126">
    <property type="entry name" value="HTH_1"/>
    <property type="match status" value="1"/>
</dbReference>
<sequence length="310" mass="35774">MEPKEYPKINMLQIHYFLKVAEKGSFTSAAKQLYTTQSTLSKTIISIEQTLGLTLFIRSHKRLILTDAGKHLYKKWKQVLEDFDHSVEECRILQSGYQSMLSIGMLDSHDPEKFALPQIRNFMRHKPDVYLSIHSNPVEAIRSEVLTGHLDLGYTVLYDVEQLQTEELDYCVINICPHNVGMLSKNPLAKEELIEIKDLAKYKFVSISPLYTPSYNGMIDDLCHQAGFEPDYVRYTNNATSLPFNLMSEQDIFLCDRNFRGYANPSFGEIQFRPVANTRSGVALIWRKANNKPELKEFIDSLDVNPDMWF</sequence>
<evidence type="ECO:0000313" key="7">
    <source>
        <dbReference type="Proteomes" id="UP000431304"/>
    </source>
</evidence>
<dbReference type="SUPFAM" id="SSF53850">
    <property type="entry name" value="Periplasmic binding protein-like II"/>
    <property type="match status" value="1"/>
</dbReference>
<dbReference type="Proteomes" id="UP000431304">
    <property type="component" value="Unassembled WGS sequence"/>
</dbReference>
<dbReference type="EMBL" id="WKRA01000005">
    <property type="protein sequence ID" value="MSD15349.1"/>
    <property type="molecule type" value="Genomic_DNA"/>
</dbReference>